<keyword evidence="2" id="KW-1133">Transmembrane helix</keyword>
<keyword evidence="2" id="KW-0812">Transmembrane</keyword>
<keyword evidence="2" id="KW-0472">Membrane</keyword>
<feature type="transmembrane region" description="Helical" evidence="2">
    <location>
        <begin position="362"/>
        <end position="380"/>
    </location>
</feature>
<protein>
    <submittedName>
        <fullName evidence="3">Uncharacterized protein</fullName>
    </submittedName>
</protein>
<name>A0A2H3JX77_WOLCO</name>
<feature type="coiled-coil region" evidence="1">
    <location>
        <begin position="730"/>
        <end position="757"/>
    </location>
</feature>
<evidence type="ECO:0000256" key="2">
    <source>
        <dbReference type="SAM" id="Phobius"/>
    </source>
</evidence>
<evidence type="ECO:0000313" key="3">
    <source>
        <dbReference type="EMBL" id="PCH42458.1"/>
    </source>
</evidence>
<gene>
    <name evidence="3" type="ORF">WOLCODRAFT_152488</name>
</gene>
<keyword evidence="1" id="KW-0175">Coiled coil</keyword>
<organism evidence="3 4">
    <name type="scientific">Wolfiporia cocos (strain MD-104)</name>
    <name type="common">Brown rot fungus</name>
    <dbReference type="NCBI Taxonomy" id="742152"/>
    <lineage>
        <taxon>Eukaryota</taxon>
        <taxon>Fungi</taxon>
        <taxon>Dikarya</taxon>
        <taxon>Basidiomycota</taxon>
        <taxon>Agaricomycotina</taxon>
        <taxon>Agaricomycetes</taxon>
        <taxon>Polyporales</taxon>
        <taxon>Phaeolaceae</taxon>
        <taxon>Wolfiporia</taxon>
    </lineage>
</organism>
<dbReference type="OrthoDB" id="10255522at2759"/>
<evidence type="ECO:0000313" key="4">
    <source>
        <dbReference type="Proteomes" id="UP000218811"/>
    </source>
</evidence>
<feature type="coiled-coil region" evidence="1">
    <location>
        <begin position="1025"/>
        <end position="1070"/>
    </location>
</feature>
<keyword evidence="4" id="KW-1185">Reference proteome</keyword>
<dbReference type="EMBL" id="KB468124">
    <property type="protein sequence ID" value="PCH42458.1"/>
    <property type="molecule type" value="Genomic_DNA"/>
</dbReference>
<evidence type="ECO:0000256" key="1">
    <source>
        <dbReference type="SAM" id="Coils"/>
    </source>
</evidence>
<accession>A0A2H3JX77</accession>
<sequence length="1297" mass="142478">MGFNNKSLAQLELWELGYATAGDGVCEVGQGPLDAVLGSSCPSLCWVSSHDETRLGDGGSSRPAGYLLVLVVSVLLMCWTSKVLALLLRDHVKSSTTTAYPLIVKPFQPNMVASTVSHMVWSLLTPDIVPSVEVTLRRPVHLAAELITASKDQMINFRSIYHATSIRIGLHRIGSSFSTILAPVLQGSSDRVGRNLVALCSAAQHLVHHSNNALAYAGSSTIKYLRSVFATTATTFIGSSILPGFALLRNVRTSSSCALRVLGQYLKQLVSTTWMYRSATQLIDQTNVSLNVALVQSLSHAYRLIRLLSVSLNVVKSRSSSCAYTSMVLTRRVLSGIYCACIDAALTGILAMYPIAKRTMRMITYGLSPIWLGTITGLMLGDILGSGLRLVLAYISVLSASAHFALHNLRRSCSEEDCSDSEFDDSDIETITALDSAQRPQALNDLNPSLFDRFPLAVVSAEPLTAGSTEDVDTTYNSKSLTLLMRFKTLFTLNKDQDTLLRLVEQNQAEAAEKAQPEAETASLKAEVEALHAKPTSVHSDHDNERPGYESTITDLRLNVIRAKTATPSGPSLQLTNIASDLHDIETAVRTQQSRFEPSTSSTVRSSAVEEDRLDRTFPKERQYETDDLASTGDRACFPLGMSDVGSESGYSASTCVDDGKIGAVEIWDPGVDPGGTIRSFEEWDALLEDAGLISKAQSAWEDVWETDDDGNVETKEDETESFNAYSPHLLSARARIAELENRLEEQGSRLKLCQAALSSAAEERRQYKLARDALQASHKVNDAMEDGYVAQIAQFKAQIADGESRLRLCQAALQIASDERRNLKLAWEALKMSQKADGMVEENLVAENAMLRLMLEDQGSRLKLCQAALRSANDDRRHFKLSWETLKMSHKVDAAVEDGLVAENATLRSMLEDQGSCLRLCQVALRSANDDRRHFKLSWDTLRLSGKVDGALEDTLVSETKTLTERLVSLERSRFNLNEQLDALHGSMDFLRAEAHFASLAQRDRIESLGSHLDAAETREIQSKQRVDGELEDVKSELQKLQEAREEQLEDIRDELASARGDIRLLKRRLWIAKDEAAEAQVNLESVRIRADADRAQMEEWLVVARNTILDQQQQIQDLLASSSGSASTCVNDLPGDSSLASFAESGTSADTGFAHQSTECAQEDILPPTSSESSIIDEAGPLRSVDSVPDEIVDASGSQLKASHFSWGQQENRPFARPRKPQRRSEVDRAAISLPWRYHRQSTQFSSKSGESETITAYTKLLKLIHEKGLGGDGRNSILSLLDGLLPEIDHGHPT</sequence>
<feature type="transmembrane region" description="Helical" evidence="2">
    <location>
        <begin position="64"/>
        <end position="88"/>
    </location>
</feature>
<dbReference type="Proteomes" id="UP000218811">
    <property type="component" value="Unassembled WGS sequence"/>
</dbReference>
<feature type="transmembrane region" description="Helical" evidence="2">
    <location>
        <begin position="333"/>
        <end position="356"/>
    </location>
</feature>
<reference evidence="3 4" key="1">
    <citation type="journal article" date="2012" name="Science">
        <title>The Paleozoic origin of enzymatic lignin decomposition reconstructed from 31 fungal genomes.</title>
        <authorList>
            <person name="Floudas D."/>
            <person name="Binder M."/>
            <person name="Riley R."/>
            <person name="Barry K."/>
            <person name="Blanchette R.A."/>
            <person name="Henrissat B."/>
            <person name="Martinez A.T."/>
            <person name="Otillar R."/>
            <person name="Spatafora J.W."/>
            <person name="Yadav J.S."/>
            <person name="Aerts A."/>
            <person name="Benoit I."/>
            <person name="Boyd A."/>
            <person name="Carlson A."/>
            <person name="Copeland A."/>
            <person name="Coutinho P.M."/>
            <person name="de Vries R.P."/>
            <person name="Ferreira P."/>
            <person name="Findley K."/>
            <person name="Foster B."/>
            <person name="Gaskell J."/>
            <person name="Glotzer D."/>
            <person name="Gorecki P."/>
            <person name="Heitman J."/>
            <person name="Hesse C."/>
            <person name="Hori C."/>
            <person name="Igarashi K."/>
            <person name="Jurgens J.A."/>
            <person name="Kallen N."/>
            <person name="Kersten P."/>
            <person name="Kohler A."/>
            <person name="Kuees U."/>
            <person name="Kumar T.K.A."/>
            <person name="Kuo A."/>
            <person name="LaButti K."/>
            <person name="Larrondo L.F."/>
            <person name="Lindquist E."/>
            <person name="Ling A."/>
            <person name="Lombard V."/>
            <person name="Lucas S."/>
            <person name="Lundell T."/>
            <person name="Martin R."/>
            <person name="McLaughlin D.J."/>
            <person name="Morgenstern I."/>
            <person name="Morin E."/>
            <person name="Murat C."/>
            <person name="Nagy L.G."/>
            <person name="Nolan M."/>
            <person name="Ohm R.A."/>
            <person name="Patyshakuliyeva A."/>
            <person name="Rokas A."/>
            <person name="Ruiz-Duenas F.J."/>
            <person name="Sabat G."/>
            <person name="Salamov A."/>
            <person name="Samejima M."/>
            <person name="Schmutz J."/>
            <person name="Slot J.C."/>
            <person name="St John F."/>
            <person name="Stenlid J."/>
            <person name="Sun H."/>
            <person name="Sun S."/>
            <person name="Syed K."/>
            <person name="Tsang A."/>
            <person name="Wiebenga A."/>
            <person name="Young D."/>
            <person name="Pisabarro A."/>
            <person name="Eastwood D.C."/>
            <person name="Martin F."/>
            <person name="Cullen D."/>
            <person name="Grigoriev I.V."/>
            <person name="Hibbett D.S."/>
        </authorList>
    </citation>
    <scope>NUCLEOTIDE SEQUENCE [LARGE SCALE GENOMIC DNA]</scope>
    <source>
        <strain evidence="3 4">MD-104</strain>
    </source>
</reference>
<proteinExistence type="predicted"/>